<evidence type="ECO:0000256" key="1">
    <source>
        <dbReference type="SAM" id="MobiDB-lite"/>
    </source>
</evidence>
<feature type="region of interest" description="Disordered" evidence="1">
    <location>
        <begin position="78"/>
        <end position="97"/>
    </location>
</feature>
<evidence type="ECO:0008006" key="5">
    <source>
        <dbReference type="Google" id="ProtNLM"/>
    </source>
</evidence>
<feature type="transmembrane region" description="Helical" evidence="2">
    <location>
        <begin position="31"/>
        <end position="54"/>
    </location>
</feature>
<feature type="compositionally biased region" description="Pro residues" evidence="1">
    <location>
        <begin position="286"/>
        <end position="304"/>
    </location>
</feature>
<evidence type="ECO:0000313" key="3">
    <source>
        <dbReference type="EMBL" id="KIY52010.1"/>
    </source>
</evidence>
<feature type="compositionally biased region" description="Low complexity" evidence="1">
    <location>
        <begin position="156"/>
        <end position="168"/>
    </location>
</feature>
<sequence length="588" mass="63277">MSSSVAPASRQASINVADVAKRSARPLAPRTFFITFLAFLMGVIGILCSVFGFGHRWMKPPQKRADIDERWVRVIVRPRQSPEATSGPSTAAAEPQRDELKLKIRRRLFAPFTRPLELMPINMPAKKTPDRHVSFMETREVASQSVALLLDMDTVSRSSSDSGSSQMSVTEGEHLDAPVSANTRRGSKLAKLKIGKKHKSSSSSSGEPEKTNHRGSLSFVKPNSWLPWTRSNTVFDSPTALEPPEGSRPSTPQSSGTPSHSRAATPAPSRPPSPSHSRHSSSPIRSMPPPTIKPPTPPPTPPLPSSKTPHSRTIPVFLPSSKKQKHQSTPVARTQPYAYPHFAAPPVPRPVVAPLVPHRAPDASTAISPRPVRVERPSVHLAEHPGGAPMARSATVTAVIRSTRPSLERGVTVSSSTRSASVDGHVGCRTALVERPPATVLPVPGRRRVSFDEGAMTQDGPNASAPRQARVERPATLYPVSVHSSIVQPVALPTARNAHCVVVSRSAVPPQEASIACNGNIYPLLSLVFLCSPLGYGFLGCFSLHDFMAWHNRRVLVIAYALSGMSGPLRFSAIPSLVHCQPASLKLG</sequence>
<evidence type="ECO:0000256" key="2">
    <source>
        <dbReference type="SAM" id="Phobius"/>
    </source>
</evidence>
<protein>
    <recommendedName>
        <fullName evidence="5">Transmembrane protein</fullName>
    </recommendedName>
</protein>
<keyword evidence="2" id="KW-0812">Transmembrane</keyword>
<dbReference type="EMBL" id="KN881646">
    <property type="protein sequence ID" value="KIY52010.1"/>
    <property type="molecule type" value="Genomic_DNA"/>
</dbReference>
<feature type="region of interest" description="Disordered" evidence="1">
    <location>
        <begin position="156"/>
        <end position="331"/>
    </location>
</feature>
<feature type="transmembrane region" description="Helical" evidence="2">
    <location>
        <begin position="521"/>
        <end position="544"/>
    </location>
</feature>
<reference evidence="3 4" key="1">
    <citation type="journal article" date="2015" name="Fungal Genet. Biol.">
        <title>Evolution of novel wood decay mechanisms in Agaricales revealed by the genome sequences of Fistulina hepatica and Cylindrobasidium torrendii.</title>
        <authorList>
            <person name="Floudas D."/>
            <person name="Held B.W."/>
            <person name="Riley R."/>
            <person name="Nagy L.G."/>
            <person name="Koehler G."/>
            <person name="Ransdell A.S."/>
            <person name="Younus H."/>
            <person name="Chow J."/>
            <person name="Chiniquy J."/>
            <person name="Lipzen A."/>
            <person name="Tritt A."/>
            <person name="Sun H."/>
            <person name="Haridas S."/>
            <person name="LaButti K."/>
            <person name="Ohm R.A."/>
            <person name="Kues U."/>
            <person name="Blanchette R.A."/>
            <person name="Grigoriev I.V."/>
            <person name="Minto R.E."/>
            <person name="Hibbett D.S."/>
        </authorList>
    </citation>
    <scope>NUCLEOTIDE SEQUENCE [LARGE SCALE GENOMIC DNA]</scope>
    <source>
        <strain evidence="3 4">ATCC 64428</strain>
    </source>
</reference>
<dbReference type="AlphaFoldDB" id="A0A0D7AJH0"/>
<feature type="compositionally biased region" description="Low complexity" evidence="1">
    <location>
        <begin position="257"/>
        <end position="267"/>
    </location>
</feature>
<keyword evidence="4" id="KW-1185">Reference proteome</keyword>
<accession>A0A0D7AJH0</accession>
<dbReference type="Proteomes" id="UP000054144">
    <property type="component" value="Unassembled WGS sequence"/>
</dbReference>
<proteinExistence type="predicted"/>
<keyword evidence="2" id="KW-0472">Membrane</keyword>
<gene>
    <name evidence="3" type="ORF">FISHEDRAFT_56247</name>
</gene>
<organism evidence="3 4">
    <name type="scientific">Fistulina hepatica ATCC 64428</name>
    <dbReference type="NCBI Taxonomy" id="1128425"/>
    <lineage>
        <taxon>Eukaryota</taxon>
        <taxon>Fungi</taxon>
        <taxon>Dikarya</taxon>
        <taxon>Basidiomycota</taxon>
        <taxon>Agaricomycotina</taxon>
        <taxon>Agaricomycetes</taxon>
        <taxon>Agaricomycetidae</taxon>
        <taxon>Agaricales</taxon>
        <taxon>Fistulinaceae</taxon>
        <taxon>Fistulina</taxon>
    </lineage>
</organism>
<keyword evidence="2" id="KW-1133">Transmembrane helix</keyword>
<feature type="compositionally biased region" description="Basic residues" evidence="1">
    <location>
        <begin position="185"/>
        <end position="200"/>
    </location>
</feature>
<evidence type="ECO:0000313" key="4">
    <source>
        <dbReference type="Proteomes" id="UP000054144"/>
    </source>
</evidence>
<name>A0A0D7AJH0_9AGAR</name>